<dbReference type="PANTHER" id="PTHR36039">
    <property type="match status" value="1"/>
</dbReference>
<dbReference type="PANTHER" id="PTHR36039:SF2">
    <property type="entry name" value="RNA LIGASE_CYCLIC NUCLEOTIDE PHOSPHODIESTERASE FAMILY PROTEIN"/>
    <property type="match status" value="1"/>
</dbReference>
<dbReference type="InterPro" id="IPR009097">
    <property type="entry name" value="Cyclic_Pdiesterase"/>
</dbReference>
<dbReference type="GO" id="GO:0016874">
    <property type="term" value="F:ligase activity"/>
    <property type="evidence" value="ECO:0007669"/>
    <property type="project" value="UniProtKB-KW"/>
</dbReference>
<name>A0ABS2NH40_9BACI</name>
<organism evidence="1 2">
    <name type="scientific">Rossellomorea pakistanensis</name>
    <dbReference type="NCBI Taxonomy" id="992288"/>
    <lineage>
        <taxon>Bacteria</taxon>
        <taxon>Bacillati</taxon>
        <taxon>Bacillota</taxon>
        <taxon>Bacilli</taxon>
        <taxon>Bacillales</taxon>
        <taxon>Bacillaceae</taxon>
        <taxon>Rossellomorea</taxon>
    </lineage>
</organism>
<proteinExistence type="predicted"/>
<accession>A0ABS2NH40</accession>
<evidence type="ECO:0000313" key="1">
    <source>
        <dbReference type="EMBL" id="MBM7587150.1"/>
    </source>
</evidence>
<sequence length="184" mass="21371">MYWVIALFDENTEKIIKGIWGELCENSISSYTEEVKDGRPHITLGNYSNLDISEYTKRMDSFYDHKMSIDITFNTIGSFLNYGTLFYSPTVTSELIEFHTYHHEHFNEFNGKANSLYLPGKWIPHCTLANRLSPEKLSEAFHFCLKRSDVIYGKIIEVALIELVDENNKCINAPIIFSKRLLIE</sequence>
<reference evidence="1 2" key="1">
    <citation type="submission" date="2021-01" db="EMBL/GenBank/DDBJ databases">
        <title>Genomic Encyclopedia of Type Strains, Phase IV (KMG-IV): sequencing the most valuable type-strain genomes for metagenomic binning, comparative biology and taxonomic classification.</title>
        <authorList>
            <person name="Goeker M."/>
        </authorList>
    </citation>
    <scope>NUCLEOTIDE SEQUENCE [LARGE SCALE GENOMIC DNA]</scope>
    <source>
        <strain evidence="1 2">DSM 24834</strain>
    </source>
</reference>
<evidence type="ECO:0000313" key="2">
    <source>
        <dbReference type="Proteomes" id="UP001646157"/>
    </source>
</evidence>
<protein>
    <submittedName>
        <fullName evidence="1">2'-5' RNA ligase</fullName>
    </submittedName>
</protein>
<gene>
    <name evidence="1" type="ORF">JOC86_003723</name>
</gene>
<dbReference type="SUPFAM" id="SSF55144">
    <property type="entry name" value="LigT-like"/>
    <property type="match status" value="1"/>
</dbReference>
<dbReference type="EMBL" id="JAFBDZ010000004">
    <property type="protein sequence ID" value="MBM7587150.1"/>
    <property type="molecule type" value="Genomic_DNA"/>
</dbReference>
<dbReference type="Gene3D" id="3.90.1140.10">
    <property type="entry name" value="Cyclic phosphodiesterase"/>
    <property type="match status" value="1"/>
</dbReference>
<comment type="caution">
    <text evidence="1">The sequence shown here is derived from an EMBL/GenBank/DDBJ whole genome shotgun (WGS) entry which is preliminary data.</text>
</comment>
<keyword evidence="2" id="KW-1185">Reference proteome</keyword>
<dbReference type="Proteomes" id="UP001646157">
    <property type="component" value="Unassembled WGS sequence"/>
</dbReference>
<keyword evidence="1" id="KW-0436">Ligase</keyword>
<dbReference type="RefSeq" id="WP_205174353.1">
    <property type="nucleotide sequence ID" value="NZ_JAFBDZ010000004.1"/>
</dbReference>
<dbReference type="Pfam" id="PF13563">
    <property type="entry name" value="2_5_RNA_ligase2"/>
    <property type="match status" value="1"/>
</dbReference>